<reference evidence="2" key="1">
    <citation type="submission" date="2023-06" db="EMBL/GenBank/DDBJ databases">
        <authorList>
            <person name="Tohno M."/>
            <person name="Tanizawa Y."/>
        </authorList>
    </citation>
    <scope>NUCLEOTIDE SEQUENCE</scope>
    <source>
        <strain evidence="3">BF125</strain>
        <strain evidence="2">BF186</strain>
    </source>
</reference>
<accession>A0ABD0C3M4</accession>
<organism evidence="2 5">
    <name type="scientific">Lactobacillus amylovorus subsp. animalium</name>
    <dbReference type="NCBI Taxonomy" id="3378536"/>
    <lineage>
        <taxon>Bacteria</taxon>
        <taxon>Bacillati</taxon>
        <taxon>Bacillota</taxon>
        <taxon>Bacilli</taxon>
        <taxon>Lactobacillales</taxon>
        <taxon>Lactobacillaceae</taxon>
        <taxon>Lactobacillus</taxon>
    </lineage>
</organism>
<gene>
    <name evidence="3" type="ORF">LABF125_08500</name>
    <name evidence="2" type="ORF">LABF186_10010</name>
</gene>
<comment type="caution">
    <text evidence="2">The sequence shown here is derived from an EMBL/GenBank/DDBJ whole genome shotgun (WGS) entry which is preliminary data.</text>
</comment>
<dbReference type="AlphaFoldDB" id="A0ABD0C3M4"/>
<keyword evidence="4" id="KW-1185">Reference proteome</keyword>
<dbReference type="EMBL" id="BTFQ01000038">
    <property type="protein sequence ID" value="GMM13886.1"/>
    <property type="molecule type" value="Genomic_DNA"/>
</dbReference>
<keyword evidence="1" id="KW-0812">Transmembrane</keyword>
<keyword evidence="1" id="KW-1133">Transmembrane helix</keyword>
<evidence type="ECO:0000313" key="2">
    <source>
        <dbReference type="EMBL" id="GMM13886.1"/>
    </source>
</evidence>
<name>A0ABD0C3M4_LACAM</name>
<feature type="transmembrane region" description="Helical" evidence="1">
    <location>
        <begin position="12"/>
        <end position="30"/>
    </location>
</feature>
<evidence type="ECO:0000256" key="1">
    <source>
        <dbReference type="SAM" id="Phobius"/>
    </source>
</evidence>
<keyword evidence="1" id="KW-0472">Membrane</keyword>
<protein>
    <submittedName>
        <fullName evidence="2">Uncharacterized protein</fullName>
    </submittedName>
</protein>
<dbReference type="Proteomes" id="UP001332503">
    <property type="component" value="Unassembled WGS sequence"/>
</dbReference>
<proteinExistence type="predicted"/>
<evidence type="ECO:0000313" key="4">
    <source>
        <dbReference type="Proteomes" id="UP001332503"/>
    </source>
</evidence>
<evidence type="ECO:0000313" key="5">
    <source>
        <dbReference type="Proteomes" id="UP001346800"/>
    </source>
</evidence>
<dbReference type="EMBL" id="BTFR01000013">
    <property type="protein sequence ID" value="GMM15717.1"/>
    <property type="molecule type" value="Genomic_DNA"/>
</dbReference>
<reference evidence="4 5" key="2">
    <citation type="journal article" date="2024" name="Int. J. Syst. Evol. Microbiol.">
        <title>Proposal of Lactobacillus amylovorus subsp. animalis subsp. nov. and an emended description of Lactobacillus amylovorus.</title>
        <authorList>
            <person name="Yamane K."/>
            <person name="Tanizawa Y."/>
            <person name="Kobayashi H."/>
            <person name="Kamizono T."/>
            <person name="Kojima Y."/>
            <person name="Takagi H."/>
            <person name="Tohno M."/>
        </authorList>
    </citation>
    <scope>NUCLEOTIDE SEQUENCE [LARGE SCALE GENOMIC DNA]</scope>
    <source>
        <strain evidence="3 4">BF125</strain>
        <strain evidence="2 5">BF186</strain>
    </source>
</reference>
<sequence length="110" mass="12308">MITSKITISLARIIFWSIIGIKVLTLITSFKSSGKIASPLIFSFILLAIDQKIVNRLTNIIENQYLVCIKYTSINTTYKKIAVKTIVPVSCASKKVIALQLVLFNTLIFK</sequence>
<dbReference type="Proteomes" id="UP001346800">
    <property type="component" value="Unassembled WGS sequence"/>
</dbReference>
<evidence type="ECO:0000313" key="3">
    <source>
        <dbReference type="EMBL" id="GMM15717.1"/>
    </source>
</evidence>